<dbReference type="PANTHER" id="PTHR43400:SF7">
    <property type="entry name" value="FAD-DEPENDENT OXIDOREDUCTASE 2 FAD BINDING DOMAIN-CONTAINING PROTEIN"/>
    <property type="match status" value="1"/>
</dbReference>
<dbReference type="Pfam" id="PF00890">
    <property type="entry name" value="FAD_binding_2"/>
    <property type="match status" value="1"/>
</dbReference>
<dbReference type="AlphaFoldDB" id="A0A0N4Z482"/>
<dbReference type="STRING" id="131310.A0A0N4Z482"/>
<evidence type="ECO:0000256" key="7">
    <source>
        <dbReference type="ARBA" id="ARBA00077246"/>
    </source>
</evidence>
<dbReference type="InterPro" id="IPR010960">
    <property type="entry name" value="Flavocytochrome_c"/>
</dbReference>
<comment type="catalytic activity">
    <reaction evidence="5">
        <text>succinate + NAD(+) = fumarate + NADH + H(+)</text>
        <dbReference type="Rhea" id="RHEA:18281"/>
        <dbReference type="ChEBI" id="CHEBI:15378"/>
        <dbReference type="ChEBI" id="CHEBI:29806"/>
        <dbReference type="ChEBI" id="CHEBI:30031"/>
        <dbReference type="ChEBI" id="CHEBI:57540"/>
        <dbReference type="ChEBI" id="CHEBI:57945"/>
        <dbReference type="EC" id="1.3.1.6"/>
    </reaction>
</comment>
<dbReference type="NCBIfam" id="TIGR01813">
    <property type="entry name" value="flavo_cyto_c"/>
    <property type="match status" value="1"/>
</dbReference>
<reference evidence="10" key="1">
    <citation type="submission" date="2017-02" db="UniProtKB">
        <authorList>
            <consortium name="WormBaseParasite"/>
        </authorList>
    </citation>
    <scope>IDENTIFICATION</scope>
</reference>
<keyword evidence="2" id="KW-0285">Flavoprotein</keyword>
<keyword evidence="4" id="KW-0560">Oxidoreductase</keyword>
<evidence type="ECO:0000259" key="8">
    <source>
        <dbReference type="Pfam" id="PF00890"/>
    </source>
</evidence>
<dbReference type="InterPro" id="IPR036188">
    <property type="entry name" value="FAD/NAD-bd_sf"/>
</dbReference>
<evidence type="ECO:0000256" key="3">
    <source>
        <dbReference type="ARBA" id="ARBA00022827"/>
    </source>
</evidence>
<dbReference type="Proteomes" id="UP000038045">
    <property type="component" value="Unplaced"/>
</dbReference>
<keyword evidence="3" id="KW-0274">FAD</keyword>
<organism evidence="9 10">
    <name type="scientific">Parastrongyloides trichosuri</name>
    <name type="common">Possum-specific nematode worm</name>
    <dbReference type="NCBI Taxonomy" id="131310"/>
    <lineage>
        <taxon>Eukaryota</taxon>
        <taxon>Metazoa</taxon>
        <taxon>Ecdysozoa</taxon>
        <taxon>Nematoda</taxon>
        <taxon>Chromadorea</taxon>
        <taxon>Rhabditida</taxon>
        <taxon>Tylenchina</taxon>
        <taxon>Panagrolaimomorpha</taxon>
        <taxon>Strongyloidoidea</taxon>
        <taxon>Strongyloididae</taxon>
        <taxon>Parastrongyloides</taxon>
    </lineage>
</organism>
<evidence type="ECO:0000256" key="2">
    <source>
        <dbReference type="ARBA" id="ARBA00022630"/>
    </source>
</evidence>
<dbReference type="FunFam" id="3.90.700.10:FF:000007">
    <property type="entry name" value="NADH-dependent fumarate reductase"/>
    <property type="match status" value="1"/>
</dbReference>
<dbReference type="PANTHER" id="PTHR43400">
    <property type="entry name" value="FUMARATE REDUCTASE"/>
    <property type="match status" value="1"/>
</dbReference>
<proteinExistence type="predicted"/>
<evidence type="ECO:0000313" key="10">
    <source>
        <dbReference type="WBParaSite" id="PTRK_0000180300.1"/>
    </source>
</evidence>
<evidence type="ECO:0000256" key="6">
    <source>
        <dbReference type="ARBA" id="ARBA00067004"/>
    </source>
</evidence>
<accession>A0A0N4Z482</accession>
<dbReference type="Gene3D" id="3.50.50.60">
    <property type="entry name" value="FAD/NAD(P)-binding domain"/>
    <property type="match status" value="1"/>
</dbReference>
<dbReference type="Gene3D" id="3.90.700.10">
    <property type="entry name" value="Succinate dehydrogenase/fumarate reductase flavoprotein, catalytic domain"/>
    <property type="match status" value="1"/>
</dbReference>
<evidence type="ECO:0000256" key="5">
    <source>
        <dbReference type="ARBA" id="ARBA00050832"/>
    </source>
</evidence>
<dbReference type="WBParaSite" id="PTRK_0000180300.1">
    <property type="protein sequence ID" value="PTRK_0000180300.1"/>
    <property type="gene ID" value="PTRK_0000180300"/>
</dbReference>
<dbReference type="EC" id="1.3.1.6" evidence="6"/>
<comment type="cofactor">
    <cofactor evidence="1">
        <name>FAD</name>
        <dbReference type="ChEBI" id="CHEBI:57692"/>
    </cofactor>
</comment>
<dbReference type="SUPFAM" id="SSF56425">
    <property type="entry name" value="Succinate dehydrogenase/fumarate reductase flavoprotein, catalytic domain"/>
    <property type="match status" value="1"/>
</dbReference>
<keyword evidence="9" id="KW-1185">Reference proteome</keyword>
<dbReference type="InterPro" id="IPR003953">
    <property type="entry name" value="FAD-dep_OxRdtase_2_FAD-bd"/>
</dbReference>
<dbReference type="InterPro" id="IPR027477">
    <property type="entry name" value="Succ_DH/fumarate_Rdtase_cat_sf"/>
</dbReference>
<sequence length="491" mass="53968">MAKPPKDTDPIIIVGGGLAGLAAALEVLEQGVPSKVVLFEKEKALGGNSAKASSGINACGTDIQREKNIEDNVELFKLDTLKAGDNKNDYNLVNYLTLNSRDALKFLTDNGVKIDDVNLCGGHSVPRTHWLHLKEGKPLPIGLSIIMGIKNKIMEIKNKRPEAIDIILDTEVVGLTAWNEYITGVRYRDFNNKDMIIEMKGKAVILTTGGYSADNNDENSLLEEFGKHPLLSQLPTTNGDFATGSGVKMARAMGAKIIDMENIQIHPTSFIDPANRDAKTKFLAAEALRGKGAILVNDKGLRFANELGRRDYLSEKIFNNCVSDKNKRIAFMILNDEGVEGFGIQAFNFYWKVKKFFTKYDSIEDLANGIGCDKNNLMETFIKYNKNADDGRDDFGKTVFPTKFDMDKPFYMAMITPAIHYTMGGLKINSEGQVYSEMTNDTFKGLYAAGEVTGGVHGNNRLAGNSLLECVVFGRAAGLSATQLRYGHSEL</sequence>
<dbReference type="SUPFAM" id="SSF51905">
    <property type="entry name" value="FAD/NAD(P)-binding domain"/>
    <property type="match status" value="1"/>
</dbReference>
<feature type="domain" description="FAD-dependent oxidoreductase 2 FAD-binding" evidence="8">
    <location>
        <begin position="11"/>
        <end position="467"/>
    </location>
</feature>
<evidence type="ECO:0000256" key="4">
    <source>
        <dbReference type="ARBA" id="ARBA00023002"/>
    </source>
</evidence>
<dbReference type="GO" id="GO:0010181">
    <property type="term" value="F:FMN binding"/>
    <property type="evidence" value="ECO:0007669"/>
    <property type="project" value="InterPro"/>
</dbReference>
<protein>
    <recommendedName>
        <fullName evidence="6">fumarate reductase (NADH)</fullName>
        <ecNumber evidence="6">1.3.1.6</ecNumber>
    </recommendedName>
    <alternativeName>
        <fullName evidence="7">NADH-dependent fumarate reductase</fullName>
    </alternativeName>
</protein>
<dbReference type="InterPro" id="IPR050315">
    <property type="entry name" value="FAD-oxidoreductase_2"/>
</dbReference>
<evidence type="ECO:0000256" key="1">
    <source>
        <dbReference type="ARBA" id="ARBA00001974"/>
    </source>
</evidence>
<dbReference type="GO" id="GO:0016156">
    <property type="term" value="F:fumarate reductase (NADH) activity"/>
    <property type="evidence" value="ECO:0007669"/>
    <property type="project" value="UniProtKB-EC"/>
</dbReference>
<evidence type="ECO:0000313" key="9">
    <source>
        <dbReference type="Proteomes" id="UP000038045"/>
    </source>
</evidence>
<name>A0A0N4Z482_PARTI</name>